<gene>
    <name evidence="1" type="ORF">GCM10009020_02110</name>
</gene>
<dbReference type="EMBL" id="BAAADV010000001">
    <property type="protein sequence ID" value="GAA0661477.1"/>
    <property type="molecule type" value="Genomic_DNA"/>
</dbReference>
<reference evidence="1 2" key="1">
    <citation type="journal article" date="2019" name="Int. J. Syst. Evol. Microbiol.">
        <title>The Global Catalogue of Microorganisms (GCM) 10K type strain sequencing project: providing services to taxonomists for standard genome sequencing and annotation.</title>
        <authorList>
            <consortium name="The Broad Institute Genomics Platform"/>
            <consortium name="The Broad Institute Genome Sequencing Center for Infectious Disease"/>
            <person name="Wu L."/>
            <person name="Ma J."/>
        </authorList>
    </citation>
    <scope>NUCLEOTIDE SEQUENCE [LARGE SCALE GENOMIC DNA]</scope>
    <source>
        <strain evidence="1 2">JCM 16328</strain>
    </source>
</reference>
<dbReference type="Pfam" id="PF13263">
    <property type="entry name" value="PHP_C"/>
    <property type="match status" value="1"/>
</dbReference>
<keyword evidence="2" id="KW-1185">Reference proteome</keyword>
<dbReference type="InterPro" id="IPR016195">
    <property type="entry name" value="Pol/histidinol_Pase-like"/>
</dbReference>
<evidence type="ECO:0000313" key="1">
    <source>
        <dbReference type="EMBL" id="GAA0661477.1"/>
    </source>
</evidence>
<dbReference type="Gene3D" id="3.20.20.140">
    <property type="entry name" value="Metal-dependent hydrolases"/>
    <property type="match status" value="1"/>
</dbReference>
<organism evidence="1 2">
    <name type="scientific">Natronoarchaeum mannanilyticum</name>
    <dbReference type="NCBI Taxonomy" id="926360"/>
    <lineage>
        <taxon>Archaea</taxon>
        <taxon>Methanobacteriati</taxon>
        <taxon>Methanobacteriota</taxon>
        <taxon>Stenosarchaea group</taxon>
        <taxon>Halobacteria</taxon>
        <taxon>Halobacteriales</taxon>
        <taxon>Natronoarchaeaceae</taxon>
    </lineage>
</organism>
<comment type="caution">
    <text evidence="1">The sequence shown here is derived from an EMBL/GenBank/DDBJ whole genome shotgun (WGS) entry which is preliminary data.</text>
</comment>
<evidence type="ECO:0000313" key="2">
    <source>
        <dbReference type="Proteomes" id="UP001500420"/>
    </source>
</evidence>
<accession>A0AAV3T5P4</accession>
<dbReference type="AlphaFoldDB" id="A0AAV3T5P4"/>
<sequence length="253" mass="28977">MSEEGSRVDMHVKVLDDGVVERSKARGIDVLVYAPHFERLPTIRQRAERHSDGELLVVPAREIFAEAWRERKHVLAIGLDDPVPDFVTLEGAMDELRRQDAAAVVPHPEFLSVGMSRHDVRRYADVVDAVEVYNLKHWPHHTRRARQIAESVEKPTFASSYAHMRRTVGEAWTEFDRAIDDEQDLIEALREGAPRDVHCRSGVEYSLASAAEFAHLGWENSWKKVDRILLSGREPTHPRHEAYDGRFDDVAVY</sequence>
<proteinExistence type="predicted"/>
<dbReference type="SUPFAM" id="SSF89550">
    <property type="entry name" value="PHP domain-like"/>
    <property type="match status" value="1"/>
</dbReference>
<name>A0AAV3T5P4_9EURY</name>
<protein>
    <submittedName>
        <fullName evidence="1">PHP domain-containing protein</fullName>
    </submittedName>
</protein>
<dbReference type="Proteomes" id="UP001500420">
    <property type="component" value="Unassembled WGS sequence"/>
</dbReference>